<dbReference type="InterPro" id="IPR041588">
    <property type="entry name" value="Integrase_H2C2"/>
</dbReference>
<dbReference type="InterPro" id="IPR036397">
    <property type="entry name" value="RNaseH_sf"/>
</dbReference>
<protein>
    <recommendedName>
        <fullName evidence="2">Integrase catalytic domain-containing protein</fullName>
    </recommendedName>
</protein>
<evidence type="ECO:0000313" key="3">
    <source>
        <dbReference type="EMBL" id="MBW0527104.1"/>
    </source>
</evidence>
<dbReference type="InterPro" id="IPR012337">
    <property type="entry name" value="RNaseH-like_sf"/>
</dbReference>
<keyword evidence="4" id="KW-1185">Reference proteome</keyword>
<dbReference type="GO" id="GO:0015074">
    <property type="term" value="P:DNA integration"/>
    <property type="evidence" value="ECO:0007669"/>
    <property type="project" value="InterPro"/>
</dbReference>
<keyword evidence="1" id="KW-0694">RNA-binding</keyword>
<dbReference type="GO" id="GO:0005634">
    <property type="term" value="C:nucleus"/>
    <property type="evidence" value="ECO:0007669"/>
    <property type="project" value="UniProtKB-ARBA"/>
</dbReference>
<sequence length="377" mass="44297">MQTSTRHMLRCQISIQEYRGTMTIIYKKRKSHTNADGVIRWPLDNVKSNPAYYPEIVAKIPIHSMEIDRRLNFRFSELAPESGTPDSEDTDSECGILLQLLQQKYRSPELESQLEEPWLRDYKDNTSFLIDGLIYHREKQTSALTVIDRDHLSLILQEFNDCPYMGHISEDRTKERVASTAWWPKWKQELSGLINTCERWQKAKRQYGKKYALLQHIEEPKQSWETINMDWVTELVPGGKDNFNAFLFIVDTYSKIVKCLPCHKEYIAMDTAFLFWNKIISTCGFPKIIISERYPKFTSEFWTNLYDMLGTKLAFSTAYHPQTDGLSERISLEGSVHMSWNIRTMRDIPMTGLQFYQKSNWVITQARILPQGNHPLW</sequence>
<dbReference type="AlphaFoldDB" id="A0A9Q3EU66"/>
<evidence type="ECO:0000313" key="4">
    <source>
        <dbReference type="Proteomes" id="UP000765509"/>
    </source>
</evidence>
<dbReference type="InterPro" id="IPR001584">
    <property type="entry name" value="Integrase_cat-core"/>
</dbReference>
<reference evidence="3" key="1">
    <citation type="submission" date="2021-03" db="EMBL/GenBank/DDBJ databases">
        <title>Draft genome sequence of rust myrtle Austropuccinia psidii MF-1, a brazilian biotype.</title>
        <authorList>
            <person name="Quecine M.C."/>
            <person name="Pachon D.M.R."/>
            <person name="Bonatelli M.L."/>
            <person name="Correr F.H."/>
            <person name="Franceschini L.M."/>
            <person name="Leite T.F."/>
            <person name="Margarido G.R.A."/>
            <person name="Almeida C.A."/>
            <person name="Ferrarezi J.A."/>
            <person name="Labate C.A."/>
        </authorList>
    </citation>
    <scope>NUCLEOTIDE SEQUENCE</scope>
    <source>
        <strain evidence="3">MF-1</strain>
    </source>
</reference>
<feature type="domain" description="Integrase catalytic" evidence="2">
    <location>
        <begin position="216"/>
        <end position="330"/>
    </location>
</feature>
<comment type="caution">
    <text evidence="3">The sequence shown here is derived from an EMBL/GenBank/DDBJ whole genome shotgun (WGS) entry which is preliminary data.</text>
</comment>
<dbReference type="Gene3D" id="1.10.340.70">
    <property type="match status" value="1"/>
</dbReference>
<dbReference type="InterPro" id="IPR050951">
    <property type="entry name" value="Retrovirus_Pol_polyprotein"/>
</dbReference>
<dbReference type="Pfam" id="PF17921">
    <property type="entry name" value="Integrase_H2C2"/>
    <property type="match status" value="1"/>
</dbReference>
<dbReference type="Gene3D" id="3.30.420.10">
    <property type="entry name" value="Ribonuclease H-like superfamily/Ribonuclease H"/>
    <property type="match status" value="1"/>
</dbReference>
<organism evidence="3 4">
    <name type="scientific">Austropuccinia psidii MF-1</name>
    <dbReference type="NCBI Taxonomy" id="1389203"/>
    <lineage>
        <taxon>Eukaryota</taxon>
        <taxon>Fungi</taxon>
        <taxon>Dikarya</taxon>
        <taxon>Basidiomycota</taxon>
        <taxon>Pucciniomycotina</taxon>
        <taxon>Pucciniomycetes</taxon>
        <taxon>Pucciniales</taxon>
        <taxon>Sphaerophragmiaceae</taxon>
        <taxon>Austropuccinia</taxon>
    </lineage>
</organism>
<gene>
    <name evidence="3" type="ORF">O181_066819</name>
</gene>
<proteinExistence type="predicted"/>
<name>A0A9Q3EU66_9BASI</name>
<dbReference type="PROSITE" id="PS50994">
    <property type="entry name" value="INTEGRASE"/>
    <property type="match status" value="1"/>
</dbReference>
<evidence type="ECO:0000256" key="1">
    <source>
        <dbReference type="ARBA" id="ARBA00022884"/>
    </source>
</evidence>
<accession>A0A9Q3EU66</accession>
<dbReference type="GO" id="GO:0003723">
    <property type="term" value="F:RNA binding"/>
    <property type="evidence" value="ECO:0007669"/>
    <property type="project" value="UniProtKB-KW"/>
</dbReference>
<dbReference type="SUPFAM" id="SSF53098">
    <property type="entry name" value="Ribonuclease H-like"/>
    <property type="match status" value="1"/>
</dbReference>
<dbReference type="PANTHER" id="PTHR37984">
    <property type="entry name" value="PROTEIN CBG26694"/>
    <property type="match status" value="1"/>
</dbReference>
<dbReference type="EMBL" id="AVOT02033224">
    <property type="protein sequence ID" value="MBW0527104.1"/>
    <property type="molecule type" value="Genomic_DNA"/>
</dbReference>
<dbReference type="Proteomes" id="UP000765509">
    <property type="component" value="Unassembled WGS sequence"/>
</dbReference>
<evidence type="ECO:0000259" key="2">
    <source>
        <dbReference type="PROSITE" id="PS50994"/>
    </source>
</evidence>
<dbReference type="PANTHER" id="PTHR37984:SF5">
    <property type="entry name" value="PROTEIN NYNRIN-LIKE"/>
    <property type="match status" value="1"/>
</dbReference>